<dbReference type="CDD" id="cd09071">
    <property type="entry name" value="FAR_C"/>
    <property type="match status" value="1"/>
</dbReference>
<evidence type="ECO:0000256" key="1">
    <source>
        <dbReference type="ARBA" id="ARBA00004141"/>
    </source>
</evidence>
<comment type="catalytic activity">
    <reaction evidence="9 10">
        <text>a long-chain fatty acyl-CoA + 2 NADPH + 2 H(+) = a long-chain primary fatty alcohol + 2 NADP(+) + CoA</text>
        <dbReference type="Rhea" id="RHEA:52716"/>
        <dbReference type="ChEBI" id="CHEBI:15378"/>
        <dbReference type="ChEBI" id="CHEBI:57287"/>
        <dbReference type="ChEBI" id="CHEBI:57783"/>
        <dbReference type="ChEBI" id="CHEBI:58349"/>
        <dbReference type="ChEBI" id="CHEBI:77396"/>
        <dbReference type="ChEBI" id="CHEBI:83139"/>
        <dbReference type="EC" id="1.2.1.84"/>
    </reaction>
</comment>
<evidence type="ECO:0000256" key="8">
    <source>
        <dbReference type="ARBA" id="ARBA00023136"/>
    </source>
</evidence>
<dbReference type="GO" id="GO:0005777">
    <property type="term" value="C:peroxisome"/>
    <property type="evidence" value="ECO:0007669"/>
    <property type="project" value="TreeGrafter"/>
</dbReference>
<dbReference type="GO" id="GO:0035336">
    <property type="term" value="P:long-chain fatty-acyl-CoA metabolic process"/>
    <property type="evidence" value="ECO:0007669"/>
    <property type="project" value="TreeGrafter"/>
</dbReference>
<dbReference type="Pfam" id="PF07993">
    <property type="entry name" value="NAD_binding_4"/>
    <property type="match status" value="1"/>
</dbReference>
<dbReference type="SUPFAM" id="SSF51735">
    <property type="entry name" value="NAD(P)-binding Rossmann-fold domains"/>
    <property type="match status" value="1"/>
</dbReference>
<evidence type="ECO:0000256" key="2">
    <source>
        <dbReference type="ARBA" id="ARBA00005928"/>
    </source>
</evidence>
<dbReference type="GO" id="GO:0016020">
    <property type="term" value="C:membrane"/>
    <property type="evidence" value="ECO:0007669"/>
    <property type="project" value="UniProtKB-SubCell"/>
</dbReference>
<sequence>MQGAQIELTDIQQFYKNETVLLTGGTGFIGKLLLEKILRALPIKKVFLLIRSKKNAEPATRLQTIFASPIFQVLKRSHPDVFSKVEAVHGDCGLPMLGMSQQNVERLQEEVSVIFHCAANVRFEEPIKSATFLNVRATKDLIYIARKLKKIKAFVYVGTAYSNSNRKEIKEQVYPAKISAENLIGACEALDEATLASINPTLIADWPNNYTFTKQVAEDYISREAQDIPICICRPSVVMATAEEPLAAFFDSPYSLGAFSVVNALGICRISYFKRGVVDLIPADYLVNECIAAGWHTAGNFKNPRTEIPVYHMCSSPENPMQLEDIFWYGHCATQIIPLSKSLMYPLFFFTTCKPNYLLWRFILHTLVAFFVDMFVQLKGQTPKLGAAMKKLHRVQDSYEFFTTHSFYFHIENRHKMLKKMSFKDREMFNFNIKELNWHDYFVQQMRGLRIYIAKDPISTVPAAIKRNKRLRNIFVLSLIAITILAYGLGKILLFRLLPWVLAGAAYFLRMMVC</sequence>
<dbReference type="PANTHER" id="PTHR11011:SF60">
    <property type="entry name" value="FATTY ACYL-COA REDUCTASE-RELATED"/>
    <property type="match status" value="1"/>
</dbReference>
<dbReference type="InterPro" id="IPR026055">
    <property type="entry name" value="FAR"/>
</dbReference>
<dbReference type="Proteomes" id="UP000019118">
    <property type="component" value="Unassembled WGS sequence"/>
</dbReference>
<comment type="subcellular location">
    <subcellularLocation>
        <location evidence="1">Membrane</location>
        <topology evidence="1">Multi-pass membrane protein</topology>
    </subcellularLocation>
</comment>
<protein>
    <recommendedName>
        <fullName evidence="10">Fatty acyl-CoA reductase</fullName>
        <ecNumber evidence="10">1.2.1.84</ecNumber>
    </recommendedName>
</protein>
<dbReference type="PANTHER" id="PTHR11011">
    <property type="entry name" value="MALE STERILITY PROTEIN 2-RELATED"/>
    <property type="match status" value="1"/>
</dbReference>
<dbReference type="GO" id="GO:0080019">
    <property type="term" value="F:alcohol-forming very long-chain fatty acyl-CoA reductase activity"/>
    <property type="evidence" value="ECO:0007669"/>
    <property type="project" value="InterPro"/>
</dbReference>
<feature type="domain" description="Thioester reductase (TE)" evidence="12">
    <location>
        <begin position="22"/>
        <end position="288"/>
    </location>
</feature>
<evidence type="ECO:0000259" key="12">
    <source>
        <dbReference type="Pfam" id="PF07993"/>
    </source>
</evidence>
<evidence type="ECO:0000256" key="6">
    <source>
        <dbReference type="ARBA" id="ARBA00022989"/>
    </source>
</evidence>
<accession>A0AAR5Q4A8</accession>
<feature type="transmembrane region" description="Helical" evidence="10">
    <location>
        <begin position="357"/>
        <end position="376"/>
    </location>
</feature>
<dbReference type="EnsemblMetazoa" id="XM_019912519.1">
    <property type="protein sequence ID" value="XP_019768078.1"/>
    <property type="gene ID" value="LOC109543011"/>
</dbReference>
<dbReference type="InterPro" id="IPR036291">
    <property type="entry name" value="NAD(P)-bd_dom_sf"/>
</dbReference>
<dbReference type="FunFam" id="3.40.50.720:FF:000143">
    <property type="entry name" value="Fatty acyl-CoA reductase"/>
    <property type="match status" value="1"/>
</dbReference>
<keyword evidence="4 10" id="KW-0812">Transmembrane</keyword>
<dbReference type="AlphaFoldDB" id="A0AAR5Q4A8"/>
<evidence type="ECO:0000313" key="13">
    <source>
        <dbReference type="EnsemblMetazoa" id="XP_019768078.1"/>
    </source>
</evidence>
<keyword evidence="14" id="KW-1185">Reference proteome</keyword>
<keyword evidence="10" id="KW-0560">Oxidoreductase</keyword>
<evidence type="ECO:0000256" key="5">
    <source>
        <dbReference type="ARBA" id="ARBA00022857"/>
    </source>
</evidence>
<evidence type="ECO:0000256" key="4">
    <source>
        <dbReference type="ARBA" id="ARBA00022692"/>
    </source>
</evidence>
<organism evidence="13 14">
    <name type="scientific">Dendroctonus ponderosae</name>
    <name type="common">Mountain pine beetle</name>
    <dbReference type="NCBI Taxonomy" id="77166"/>
    <lineage>
        <taxon>Eukaryota</taxon>
        <taxon>Metazoa</taxon>
        <taxon>Ecdysozoa</taxon>
        <taxon>Arthropoda</taxon>
        <taxon>Hexapoda</taxon>
        <taxon>Insecta</taxon>
        <taxon>Pterygota</taxon>
        <taxon>Neoptera</taxon>
        <taxon>Endopterygota</taxon>
        <taxon>Coleoptera</taxon>
        <taxon>Polyphaga</taxon>
        <taxon>Cucujiformia</taxon>
        <taxon>Curculionidae</taxon>
        <taxon>Scolytinae</taxon>
        <taxon>Dendroctonus</taxon>
    </lineage>
</organism>
<evidence type="ECO:0000256" key="9">
    <source>
        <dbReference type="ARBA" id="ARBA00052530"/>
    </source>
</evidence>
<name>A0AAR5Q4A8_DENPD</name>
<keyword evidence="5 10" id="KW-0521">NADP</keyword>
<evidence type="ECO:0000313" key="14">
    <source>
        <dbReference type="Proteomes" id="UP000019118"/>
    </source>
</evidence>
<keyword evidence="6 10" id="KW-1133">Transmembrane helix</keyword>
<keyword evidence="7 10" id="KW-0443">Lipid metabolism</keyword>
<evidence type="ECO:0000256" key="3">
    <source>
        <dbReference type="ARBA" id="ARBA00022516"/>
    </source>
</evidence>
<keyword evidence="3 10" id="KW-0444">Lipid biosynthesis</keyword>
<dbReference type="GO" id="GO:0102965">
    <property type="term" value="F:alcohol-forming long-chain fatty acyl-CoA reductase activity"/>
    <property type="evidence" value="ECO:0007669"/>
    <property type="project" value="UniProtKB-EC"/>
</dbReference>
<evidence type="ECO:0000256" key="7">
    <source>
        <dbReference type="ARBA" id="ARBA00023098"/>
    </source>
</evidence>
<dbReference type="CDD" id="cd05236">
    <property type="entry name" value="FAR-N_SDR_e"/>
    <property type="match status" value="1"/>
</dbReference>
<reference evidence="14" key="1">
    <citation type="journal article" date="2013" name="Genome Biol.">
        <title>Draft genome of the mountain pine beetle, Dendroctonus ponderosae Hopkins, a major forest pest.</title>
        <authorList>
            <person name="Keeling C.I."/>
            <person name="Yuen M.M."/>
            <person name="Liao N.Y."/>
            <person name="Docking T.R."/>
            <person name="Chan S.K."/>
            <person name="Taylor G.A."/>
            <person name="Palmquist D.L."/>
            <person name="Jackman S.D."/>
            <person name="Nguyen A."/>
            <person name="Li M."/>
            <person name="Henderson H."/>
            <person name="Janes J.K."/>
            <person name="Zhao Y."/>
            <person name="Pandoh P."/>
            <person name="Moore R."/>
            <person name="Sperling F.A."/>
            <person name="Huber D.P."/>
            <person name="Birol I."/>
            <person name="Jones S.J."/>
            <person name="Bohlmann J."/>
        </authorList>
    </citation>
    <scope>NUCLEOTIDE SEQUENCE</scope>
</reference>
<reference evidence="13" key="2">
    <citation type="submission" date="2024-08" db="UniProtKB">
        <authorList>
            <consortium name="EnsemblMetazoa"/>
        </authorList>
    </citation>
    <scope>IDENTIFICATION</scope>
</reference>
<feature type="transmembrane region" description="Helical" evidence="10">
    <location>
        <begin position="471"/>
        <end position="489"/>
    </location>
</feature>
<dbReference type="EC" id="1.2.1.84" evidence="10"/>
<evidence type="ECO:0000256" key="10">
    <source>
        <dbReference type="RuleBase" id="RU363097"/>
    </source>
</evidence>
<comment type="function">
    <text evidence="10">Catalyzes the reduction of fatty acyl-CoA to fatty alcohols.</text>
</comment>
<feature type="domain" description="Fatty acyl-CoA reductase C-terminal" evidence="11">
    <location>
        <begin position="364"/>
        <end position="456"/>
    </location>
</feature>
<proteinExistence type="inferred from homology"/>
<comment type="similarity">
    <text evidence="2 10">Belongs to the fatty acyl-CoA reductase family.</text>
</comment>
<keyword evidence="8 10" id="KW-0472">Membrane</keyword>
<dbReference type="InterPro" id="IPR033640">
    <property type="entry name" value="FAR_C"/>
</dbReference>
<dbReference type="Gene3D" id="3.40.50.720">
    <property type="entry name" value="NAD(P)-binding Rossmann-like Domain"/>
    <property type="match status" value="1"/>
</dbReference>
<dbReference type="KEGG" id="dpa:109543011"/>
<dbReference type="Pfam" id="PF03015">
    <property type="entry name" value="Sterile"/>
    <property type="match status" value="1"/>
</dbReference>
<evidence type="ECO:0000259" key="11">
    <source>
        <dbReference type="Pfam" id="PF03015"/>
    </source>
</evidence>
<dbReference type="InterPro" id="IPR013120">
    <property type="entry name" value="FAR_NAD-bd"/>
</dbReference>
<dbReference type="GeneID" id="109543011"/>